<evidence type="ECO:0000313" key="2">
    <source>
        <dbReference type="EMBL" id="NKE65666.1"/>
    </source>
</evidence>
<dbReference type="InterPro" id="IPR036291">
    <property type="entry name" value="NAD(P)-bd_dom_sf"/>
</dbReference>
<dbReference type="Pfam" id="PF13460">
    <property type="entry name" value="NAD_binding_10"/>
    <property type="match status" value="1"/>
</dbReference>
<gene>
    <name evidence="2" type="ORF">RAMLITH_07510</name>
</gene>
<dbReference type="PANTHER" id="PTHR47129:SF1">
    <property type="entry name" value="NMRA-LIKE DOMAIN-CONTAINING PROTEIN"/>
    <property type="match status" value="1"/>
</dbReference>
<accession>A0A7X6I5S7</accession>
<dbReference type="InterPro" id="IPR016040">
    <property type="entry name" value="NAD(P)-bd_dom"/>
</dbReference>
<dbReference type="RefSeq" id="WP_168106766.1">
    <property type="nucleotide sequence ID" value="NZ_VTOX01000002.1"/>
</dbReference>
<dbReference type="Proteomes" id="UP000521868">
    <property type="component" value="Unassembled WGS sequence"/>
</dbReference>
<evidence type="ECO:0000259" key="1">
    <source>
        <dbReference type="Pfam" id="PF13460"/>
    </source>
</evidence>
<dbReference type="PANTHER" id="PTHR47129">
    <property type="entry name" value="QUINONE OXIDOREDUCTASE 2"/>
    <property type="match status" value="1"/>
</dbReference>
<dbReference type="EMBL" id="VTOX01000002">
    <property type="protein sequence ID" value="NKE65666.1"/>
    <property type="molecule type" value="Genomic_DNA"/>
</dbReference>
<dbReference type="AlphaFoldDB" id="A0A7X6I5S7"/>
<dbReference type="CDD" id="cd05269">
    <property type="entry name" value="TMR_SDR_a"/>
    <property type="match status" value="1"/>
</dbReference>
<evidence type="ECO:0000313" key="3">
    <source>
        <dbReference type="Proteomes" id="UP000521868"/>
    </source>
</evidence>
<dbReference type="Gene3D" id="3.90.25.10">
    <property type="entry name" value="UDP-galactose 4-epimerase, domain 1"/>
    <property type="match status" value="1"/>
</dbReference>
<reference evidence="2 3" key="1">
    <citation type="journal article" date="2020" name="Nature">
        <title>Bacterial chemolithoautotrophy via manganese oxidation.</title>
        <authorList>
            <person name="Yu H."/>
            <person name="Leadbetter J.R."/>
        </authorList>
    </citation>
    <scope>NUCLEOTIDE SEQUENCE [LARGE SCALE GENOMIC DNA]</scope>
    <source>
        <strain evidence="2 3">RBP-1</strain>
    </source>
</reference>
<name>A0A7X6I5S7_9BURK</name>
<dbReference type="InterPro" id="IPR052718">
    <property type="entry name" value="NmrA-type_oxidoreductase"/>
</dbReference>
<protein>
    <submittedName>
        <fullName evidence="2">SDR family oxidoreductase</fullName>
    </submittedName>
</protein>
<keyword evidence="3" id="KW-1185">Reference proteome</keyword>
<proteinExistence type="predicted"/>
<dbReference type="Gene3D" id="3.40.50.720">
    <property type="entry name" value="NAD(P)-binding Rossmann-like Domain"/>
    <property type="match status" value="1"/>
</dbReference>
<dbReference type="SUPFAM" id="SSF51735">
    <property type="entry name" value="NAD(P)-binding Rossmann-fold domains"/>
    <property type="match status" value="1"/>
</dbReference>
<organism evidence="2 3">
    <name type="scientific">Ramlibacter lithotrophicus</name>
    <dbReference type="NCBI Taxonomy" id="2606681"/>
    <lineage>
        <taxon>Bacteria</taxon>
        <taxon>Pseudomonadati</taxon>
        <taxon>Pseudomonadota</taxon>
        <taxon>Betaproteobacteria</taxon>
        <taxon>Burkholderiales</taxon>
        <taxon>Comamonadaceae</taxon>
        <taxon>Ramlibacter</taxon>
    </lineage>
</organism>
<sequence length="281" mass="29167">MTTGITGATGQLGRIVVDKLKMKLPPSDIVALVRSPEKAADLGVQARAADYTQPGALAAAFAGIDTLLLISSSEVGQRTSQHRNVIEAAKRAHVKRIVYTSLLHADTSPLSLAGEHRETESMIRGCGIPFTVLRNGWYMENHTASAKAALSAGALIGAAADGRIAGAAREDYAEAAVVVLTTLGHQGRTYELAGDAPYTLADLAGEIGRQAGRNIPYRDLGEAGYASALEAAGLPGWLAQALAAWDADASRGALDERGHALSRLIGRPTTPLSAAVARALA</sequence>
<comment type="caution">
    <text evidence="2">The sequence shown here is derived from an EMBL/GenBank/DDBJ whole genome shotgun (WGS) entry which is preliminary data.</text>
</comment>
<feature type="domain" description="NAD(P)-binding" evidence="1">
    <location>
        <begin position="7"/>
        <end position="179"/>
    </location>
</feature>